<dbReference type="AlphaFoldDB" id="A0A9D1Y9E3"/>
<name>A0A9D1Y9E3_9FIRM</name>
<dbReference type="InterPro" id="IPR011748">
    <property type="entry name" value="Unchr_phage_tail-like"/>
</dbReference>
<gene>
    <name evidence="1" type="ORF">H9841_08505</name>
</gene>
<protein>
    <recommendedName>
        <fullName evidence="3">Phage tail protein domain-containing protein</fullName>
    </recommendedName>
</protein>
<reference evidence="1" key="2">
    <citation type="submission" date="2021-04" db="EMBL/GenBank/DDBJ databases">
        <authorList>
            <person name="Gilroy R."/>
        </authorList>
    </citation>
    <scope>NUCLEOTIDE SEQUENCE</scope>
    <source>
        <strain evidence="1">ChiBcec16_6824</strain>
    </source>
</reference>
<evidence type="ECO:0008006" key="3">
    <source>
        <dbReference type="Google" id="ProtNLM"/>
    </source>
</evidence>
<sequence>MEPSQTQMVFCCAEQWMGGYFHHLEPWGDGLRLDAARASAGVYCLPAVDSGENGFCWGRVKVEADLPPDTALRVYAYASDSRRWENWADLDEGLRALEGEPMPVLRTLFGPAVVEGGDCRLKGSGRYLWLMLELAATGNASPVIHTLRIWMGGDHMVDYLPAIYREEDFTRRFLSIFDSMFGDMERAIEALPGRMDYEHTEGELLRYLASWVCVEEGGTPEEIRARIRTALEDYEKRYTVAGVKQSVRRLTGRDPILIEHFQVSPNRPDCRNPELYRRLYGEDPYRFFVLLPEDTFSSQREREQFQRAMEEVIPAGLSMQMVQLKPCVQLDWHTYLGVNSRVGGYVPAAIDEQVTIHYDTTIGGANHE</sequence>
<dbReference type="Proteomes" id="UP000823868">
    <property type="component" value="Unassembled WGS sequence"/>
</dbReference>
<accession>A0A9D1Y9E3</accession>
<evidence type="ECO:0000313" key="2">
    <source>
        <dbReference type="Proteomes" id="UP000823868"/>
    </source>
</evidence>
<organism evidence="1 2">
    <name type="scientific">Candidatus Flavonifractor merdigallinarum</name>
    <dbReference type="NCBI Taxonomy" id="2838589"/>
    <lineage>
        <taxon>Bacteria</taxon>
        <taxon>Bacillati</taxon>
        <taxon>Bacillota</taxon>
        <taxon>Clostridia</taxon>
        <taxon>Eubacteriales</taxon>
        <taxon>Oscillospiraceae</taxon>
        <taxon>Flavonifractor</taxon>
    </lineage>
</organism>
<evidence type="ECO:0000313" key="1">
    <source>
        <dbReference type="EMBL" id="HIY21924.1"/>
    </source>
</evidence>
<dbReference type="EMBL" id="DXDX01000154">
    <property type="protein sequence ID" value="HIY21924.1"/>
    <property type="molecule type" value="Genomic_DNA"/>
</dbReference>
<reference evidence="1" key="1">
    <citation type="journal article" date="2021" name="PeerJ">
        <title>Extensive microbial diversity within the chicken gut microbiome revealed by metagenomics and culture.</title>
        <authorList>
            <person name="Gilroy R."/>
            <person name="Ravi A."/>
            <person name="Getino M."/>
            <person name="Pursley I."/>
            <person name="Horton D.L."/>
            <person name="Alikhan N.F."/>
            <person name="Baker D."/>
            <person name="Gharbi K."/>
            <person name="Hall N."/>
            <person name="Watson M."/>
            <person name="Adriaenssens E.M."/>
            <person name="Foster-Nyarko E."/>
            <person name="Jarju S."/>
            <person name="Secka A."/>
            <person name="Antonio M."/>
            <person name="Oren A."/>
            <person name="Chaudhuri R.R."/>
            <person name="La Ragione R."/>
            <person name="Hildebrand F."/>
            <person name="Pallen M.J."/>
        </authorList>
    </citation>
    <scope>NUCLEOTIDE SEQUENCE</scope>
    <source>
        <strain evidence="1">ChiBcec16_6824</strain>
    </source>
</reference>
<proteinExistence type="predicted"/>
<dbReference type="NCBIfam" id="TIGR02242">
    <property type="entry name" value="tail_TIGR02242"/>
    <property type="match status" value="1"/>
</dbReference>
<comment type="caution">
    <text evidence="1">The sequence shown here is derived from an EMBL/GenBank/DDBJ whole genome shotgun (WGS) entry which is preliminary data.</text>
</comment>